<dbReference type="InterPro" id="IPR051199">
    <property type="entry name" value="LPS_LOS_Heptosyltrfase"/>
</dbReference>
<evidence type="ECO:0000313" key="4">
    <source>
        <dbReference type="EMBL" id="OGZ20010.1"/>
    </source>
</evidence>
<gene>
    <name evidence="4" type="ORF">A2654_02225</name>
</gene>
<evidence type="ECO:0000256" key="1">
    <source>
        <dbReference type="ARBA" id="ARBA00022676"/>
    </source>
</evidence>
<evidence type="ECO:0008006" key="6">
    <source>
        <dbReference type="Google" id="ProtNLM"/>
    </source>
</evidence>
<dbReference type="CDD" id="cd03789">
    <property type="entry name" value="GT9_LPS_heptosyltransferase"/>
    <property type="match status" value="1"/>
</dbReference>
<keyword evidence="1" id="KW-0328">Glycosyltransferase</keyword>
<dbReference type="InterPro" id="IPR002201">
    <property type="entry name" value="Glyco_trans_9"/>
</dbReference>
<sequence>MLKAYLNNFLWLFLTYLSAPYLYFRIFLRRRKKNHQLKILIISTAKIGDMVCTTPVFREIKKKFPDCHLTALITNKTKDIVVNNPRLDEIILIDDYSRPGLIKKLRKEKYDWAFNVLLGSFNTIIAFWSLIPNRVSTLHRGAGEMFKFLAVFNNYRLEYQSHTRLVKHYLNLLKFIGITDGSENEEIFWSQKEENKMLDFLKSFNLSLNDLLIGISVTTGVGFKNWKNDKFVAISDKLIKELGAKIIFVGGPNDSSAIKQVQDLMQNTSLNSAGCFTLAELPALLKKMKLFISLDTGPLYIANAVGTPVIDIGGCLDFREQAPTGPRSRILPKTNSSRYSFVDSIDSVRKAWLDRQLQEITPEEIFETARELLDLPKTR</sequence>
<accession>A0A1G2E3S8</accession>
<dbReference type="Proteomes" id="UP000178721">
    <property type="component" value="Unassembled WGS sequence"/>
</dbReference>
<reference evidence="4 5" key="1">
    <citation type="journal article" date="2016" name="Nat. Commun.">
        <title>Thousands of microbial genomes shed light on interconnected biogeochemical processes in an aquifer system.</title>
        <authorList>
            <person name="Anantharaman K."/>
            <person name="Brown C.T."/>
            <person name="Hug L.A."/>
            <person name="Sharon I."/>
            <person name="Castelle C.J."/>
            <person name="Probst A.J."/>
            <person name="Thomas B.C."/>
            <person name="Singh A."/>
            <person name="Wilkins M.J."/>
            <person name="Karaoz U."/>
            <person name="Brodie E.L."/>
            <person name="Williams K.H."/>
            <person name="Hubbard S.S."/>
            <person name="Banfield J.F."/>
        </authorList>
    </citation>
    <scope>NUCLEOTIDE SEQUENCE [LARGE SCALE GENOMIC DNA]</scope>
</reference>
<name>A0A1G2E3S8_9BACT</name>
<dbReference type="GO" id="GO:0008713">
    <property type="term" value="F:ADP-heptose-lipopolysaccharide heptosyltransferase activity"/>
    <property type="evidence" value="ECO:0007669"/>
    <property type="project" value="TreeGrafter"/>
</dbReference>
<evidence type="ECO:0000256" key="2">
    <source>
        <dbReference type="ARBA" id="ARBA00022679"/>
    </source>
</evidence>
<feature type="transmembrane region" description="Helical" evidence="3">
    <location>
        <begin position="6"/>
        <end position="28"/>
    </location>
</feature>
<dbReference type="PANTHER" id="PTHR30160:SF7">
    <property type="entry name" value="ADP-HEPTOSE--LPS HEPTOSYLTRANSFERASE 2"/>
    <property type="match status" value="1"/>
</dbReference>
<dbReference type="EMBL" id="MHMA01000029">
    <property type="protein sequence ID" value="OGZ20010.1"/>
    <property type="molecule type" value="Genomic_DNA"/>
</dbReference>
<keyword evidence="3" id="KW-1133">Transmembrane helix</keyword>
<organism evidence="4 5">
    <name type="scientific">Candidatus Nealsonbacteria bacterium RIFCSPHIGHO2_01_FULL_43_31</name>
    <dbReference type="NCBI Taxonomy" id="1801665"/>
    <lineage>
        <taxon>Bacteria</taxon>
        <taxon>Candidatus Nealsoniibacteriota</taxon>
    </lineage>
</organism>
<proteinExistence type="predicted"/>
<dbReference type="AlphaFoldDB" id="A0A1G2E3S8"/>
<feature type="transmembrane region" description="Helical" evidence="3">
    <location>
        <begin position="112"/>
        <end position="131"/>
    </location>
</feature>
<keyword evidence="3" id="KW-0812">Transmembrane</keyword>
<evidence type="ECO:0000256" key="3">
    <source>
        <dbReference type="SAM" id="Phobius"/>
    </source>
</evidence>
<keyword evidence="3" id="KW-0472">Membrane</keyword>
<dbReference type="Gene3D" id="3.40.50.2000">
    <property type="entry name" value="Glycogen Phosphorylase B"/>
    <property type="match status" value="2"/>
</dbReference>
<dbReference type="Pfam" id="PF01075">
    <property type="entry name" value="Glyco_transf_9"/>
    <property type="match status" value="1"/>
</dbReference>
<comment type="caution">
    <text evidence="4">The sequence shown here is derived from an EMBL/GenBank/DDBJ whole genome shotgun (WGS) entry which is preliminary data.</text>
</comment>
<evidence type="ECO:0000313" key="5">
    <source>
        <dbReference type="Proteomes" id="UP000178721"/>
    </source>
</evidence>
<dbReference type="SUPFAM" id="SSF53756">
    <property type="entry name" value="UDP-Glycosyltransferase/glycogen phosphorylase"/>
    <property type="match status" value="1"/>
</dbReference>
<dbReference type="GO" id="GO:0009244">
    <property type="term" value="P:lipopolysaccharide core region biosynthetic process"/>
    <property type="evidence" value="ECO:0007669"/>
    <property type="project" value="TreeGrafter"/>
</dbReference>
<dbReference type="PANTHER" id="PTHR30160">
    <property type="entry name" value="TETRAACYLDISACCHARIDE 4'-KINASE-RELATED"/>
    <property type="match status" value="1"/>
</dbReference>
<dbReference type="GO" id="GO:0005829">
    <property type="term" value="C:cytosol"/>
    <property type="evidence" value="ECO:0007669"/>
    <property type="project" value="TreeGrafter"/>
</dbReference>
<protein>
    <recommendedName>
        <fullName evidence="6">Glycosyl transferase family 9</fullName>
    </recommendedName>
</protein>
<keyword evidence="2" id="KW-0808">Transferase</keyword>